<dbReference type="InterPro" id="IPR001789">
    <property type="entry name" value="Sig_transdc_resp-reg_receiver"/>
</dbReference>
<dbReference type="AlphaFoldDB" id="C0CQV7"/>
<organism evidence="10 11">
    <name type="scientific">Blautia hydrogenotrophica (strain DSM 10507 / JCM 14656 / S5a33)</name>
    <name type="common">Ruminococcus hydrogenotrophicus</name>
    <dbReference type="NCBI Taxonomy" id="476272"/>
    <lineage>
        <taxon>Bacteria</taxon>
        <taxon>Bacillati</taxon>
        <taxon>Bacillota</taxon>
        <taxon>Clostridia</taxon>
        <taxon>Lachnospirales</taxon>
        <taxon>Lachnospiraceae</taxon>
        <taxon>Blautia</taxon>
    </lineage>
</organism>
<evidence type="ECO:0000259" key="9">
    <source>
        <dbReference type="PROSITE" id="PS51755"/>
    </source>
</evidence>
<evidence type="ECO:0000259" key="8">
    <source>
        <dbReference type="PROSITE" id="PS50110"/>
    </source>
</evidence>
<keyword evidence="6" id="KW-0597">Phosphoprotein</keyword>
<dbReference type="GO" id="GO:0000156">
    <property type="term" value="F:phosphorelay response regulator activity"/>
    <property type="evidence" value="ECO:0007669"/>
    <property type="project" value="TreeGrafter"/>
</dbReference>
<dbReference type="SMART" id="SM00448">
    <property type="entry name" value="REC"/>
    <property type="match status" value="1"/>
</dbReference>
<feature type="domain" description="Response regulatory" evidence="8">
    <location>
        <begin position="22"/>
        <end position="134"/>
    </location>
</feature>
<dbReference type="InterPro" id="IPR001867">
    <property type="entry name" value="OmpR/PhoB-type_DNA-bd"/>
</dbReference>
<protein>
    <recommendedName>
        <fullName evidence="1">Stage 0 sporulation protein A homolog</fullName>
    </recommendedName>
</protein>
<dbReference type="CDD" id="cd00383">
    <property type="entry name" value="trans_reg_C"/>
    <property type="match status" value="1"/>
</dbReference>
<dbReference type="PANTHER" id="PTHR48111">
    <property type="entry name" value="REGULATOR OF RPOS"/>
    <property type="match status" value="1"/>
</dbReference>
<evidence type="ECO:0000256" key="1">
    <source>
        <dbReference type="ARBA" id="ARBA00018672"/>
    </source>
</evidence>
<dbReference type="InterPro" id="IPR036388">
    <property type="entry name" value="WH-like_DNA-bd_sf"/>
</dbReference>
<evidence type="ECO:0000256" key="4">
    <source>
        <dbReference type="ARBA" id="ARBA00023163"/>
    </source>
</evidence>
<dbReference type="eggNOG" id="COG0745">
    <property type="taxonomic scope" value="Bacteria"/>
</dbReference>
<dbReference type="SMART" id="SM00862">
    <property type="entry name" value="Trans_reg_C"/>
    <property type="match status" value="1"/>
</dbReference>
<reference evidence="10 11" key="2">
    <citation type="submission" date="2009-02" db="EMBL/GenBank/DDBJ databases">
        <title>Draft genome sequence of Blautia hydrogenotrophica DSM 10507 (Ruminococcus hydrogenotrophicus DSM 10507).</title>
        <authorList>
            <person name="Sudarsanam P."/>
            <person name="Ley R."/>
            <person name="Guruge J."/>
            <person name="Turnbaugh P.J."/>
            <person name="Mahowald M."/>
            <person name="Liep D."/>
            <person name="Gordon J."/>
        </authorList>
    </citation>
    <scope>NUCLEOTIDE SEQUENCE [LARGE SCALE GENOMIC DNA]</scope>
    <source>
        <strain evidence="11">DSM 10507 / JCM 14656 / S5a33</strain>
    </source>
</reference>
<sequence>MGQSFHDIAENEPTVRSFFMAVILVVDDEKKINDLISMNLEMVGHRAIQAFTSKEALEWNQRAELDLVLLDIMLPELDGYELLPYFMKKQVPVIYLTAKDSLMDKVKGLKLGADDYVTKPFESIELLARVETVLRRCGRQEKEFCLGEVTVNFAQRKVFRGQNPVELTAQEFALLEVLIRNCNLALSREQLLEQAWGYVYEGETRTVDIHIQRLRKKLGWEKEIETVYKYGYRLGKTV</sequence>
<feature type="modified residue" description="4-aspartylphosphate" evidence="6">
    <location>
        <position position="71"/>
    </location>
</feature>
<dbReference type="InterPro" id="IPR016032">
    <property type="entry name" value="Sig_transdc_resp-reg_C-effctor"/>
</dbReference>
<evidence type="ECO:0000256" key="7">
    <source>
        <dbReference type="PROSITE-ProRule" id="PRU01091"/>
    </source>
</evidence>
<dbReference type="GO" id="GO:0000976">
    <property type="term" value="F:transcription cis-regulatory region binding"/>
    <property type="evidence" value="ECO:0007669"/>
    <property type="project" value="TreeGrafter"/>
</dbReference>
<evidence type="ECO:0000256" key="5">
    <source>
        <dbReference type="ARBA" id="ARBA00024867"/>
    </source>
</evidence>
<evidence type="ECO:0000313" key="10">
    <source>
        <dbReference type="EMBL" id="EEG47834.1"/>
    </source>
</evidence>
<dbReference type="PATRIC" id="fig|476272.21.peg.1396"/>
<dbReference type="Pfam" id="PF00072">
    <property type="entry name" value="Response_reg"/>
    <property type="match status" value="1"/>
</dbReference>
<dbReference type="Gene3D" id="1.10.10.10">
    <property type="entry name" value="Winged helix-like DNA-binding domain superfamily/Winged helix DNA-binding domain"/>
    <property type="match status" value="1"/>
</dbReference>
<keyword evidence="2" id="KW-0805">Transcription regulation</keyword>
<dbReference type="InterPro" id="IPR039420">
    <property type="entry name" value="WalR-like"/>
</dbReference>
<keyword evidence="3 7" id="KW-0238">DNA-binding</keyword>
<evidence type="ECO:0000256" key="6">
    <source>
        <dbReference type="PROSITE-ProRule" id="PRU00169"/>
    </source>
</evidence>
<dbReference type="Gene3D" id="6.10.250.690">
    <property type="match status" value="1"/>
</dbReference>
<keyword evidence="4" id="KW-0804">Transcription</keyword>
<feature type="domain" description="OmpR/PhoB-type" evidence="9">
    <location>
        <begin position="141"/>
        <end position="236"/>
    </location>
</feature>
<evidence type="ECO:0000256" key="2">
    <source>
        <dbReference type="ARBA" id="ARBA00023015"/>
    </source>
</evidence>
<dbReference type="GO" id="GO:0005829">
    <property type="term" value="C:cytosol"/>
    <property type="evidence" value="ECO:0007669"/>
    <property type="project" value="TreeGrafter"/>
</dbReference>
<evidence type="ECO:0000256" key="3">
    <source>
        <dbReference type="ARBA" id="ARBA00023125"/>
    </source>
</evidence>
<name>C0CQV7_BLAHS</name>
<accession>C0CQV7</accession>
<reference evidence="10 11" key="1">
    <citation type="submission" date="2009-01" db="EMBL/GenBank/DDBJ databases">
        <authorList>
            <person name="Fulton L."/>
            <person name="Clifton S."/>
            <person name="Fulton B."/>
            <person name="Xu J."/>
            <person name="Minx P."/>
            <person name="Pepin K.H."/>
            <person name="Johnson M."/>
            <person name="Bhonagiri V."/>
            <person name="Nash W.E."/>
            <person name="Mardis E.R."/>
            <person name="Wilson R.K."/>
        </authorList>
    </citation>
    <scope>NUCLEOTIDE SEQUENCE [LARGE SCALE GENOMIC DNA]</scope>
    <source>
        <strain evidence="11">DSM 10507 / JCM 14656 / S5a33</strain>
    </source>
</reference>
<dbReference type="InterPro" id="IPR011006">
    <property type="entry name" value="CheY-like_superfamily"/>
</dbReference>
<dbReference type="SUPFAM" id="SSF52172">
    <property type="entry name" value="CheY-like"/>
    <property type="match status" value="1"/>
</dbReference>
<dbReference type="HOGENOM" id="CLU_000445_30_3_9"/>
<dbReference type="EMBL" id="ACBZ01000175">
    <property type="protein sequence ID" value="EEG47834.1"/>
    <property type="molecule type" value="Genomic_DNA"/>
</dbReference>
<evidence type="ECO:0000313" key="11">
    <source>
        <dbReference type="Proteomes" id="UP000003100"/>
    </source>
</evidence>
<dbReference type="Gene3D" id="3.40.50.2300">
    <property type="match status" value="1"/>
</dbReference>
<feature type="DNA-binding region" description="OmpR/PhoB-type" evidence="7">
    <location>
        <begin position="141"/>
        <end position="236"/>
    </location>
</feature>
<dbReference type="PROSITE" id="PS50110">
    <property type="entry name" value="RESPONSE_REGULATORY"/>
    <property type="match status" value="1"/>
</dbReference>
<gene>
    <name evidence="10" type="ORF">RUMHYD_03269</name>
</gene>
<dbReference type="Pfam" id="PF00486">
    <property type="entry name" value="Trans_reg_C"/>
    <property type="match status" value="1"/>
</dbReference>
<comment type="caution">
    <text evidence="10">The sequence shown here is derived from an EMBL/GenBank/DDBJ whole genome shotgun (WGS) entry which is preliminary data.</text>
</comment>
<dbReference type="PANTHER" id="PTHR48111:SF73">
    <property type="entry name" value="ALKALINE PHOSPHATASE SYNTHESIS TRANSCRIPTIONAL REGULATORY PROTEIN PHOP"/>
    <property type="match status" value="1"/>
</dbReference>
<dbReference type="PROSITE" id="PS51755">
    <property type="entry name" value="OMPR_PHOB"/>
    <property type="match status" value="1"/>
</dbReference>
<dbReference type="GO" id="GO:0032993">
    <property type="term" value="C:protein-DNA complex"/>
    <property type="evidence" value="ECO:0007669"/>
    <property type="project" value="TreeGrafter"/>
</dbReference>
<dbReference type="GO" id="GO:0006355">
    <property type="term" value="P:regulation of DNA-templated transcription"/>
    <property type="evidence" value="ECO:0007669"/>
    <property type="project" value="InterPro"/>
</dbReference>
<comment type="function">
    <text evidence="5">May play the central regulatory role in sporulation. It may be an element of the effector pathway responsible for the activation of sporulation genes in response to nutritional stress. Spo0A may act in concert with spo0H (a sigma factor) to control the expression of some genes that are critical to the sporulation process.</text>
</comment>
<keyword evidence="11" id="KW-1185">Reference proteome</keyword>
<dbReference type="Proteomes" id="UP000003100">
    <property type="component" value="Unassembled WGS sequence"/>
</dbReference>
<proteinExistence type="predicted"/>
<dbReference type="SUPFAM" id="SSF46894">
    <property type="entry name" value="C-terminal effector domain of the bipartite response regulators"/>
    <property type="match status" value="1"/>
</dbReference>